<name>A0AAW8F6K6_9ACTN</name>
<evidence type="ECO:0000256" key="13">
    <source>
        <dbReference type="SAM" id="MobiDB-lite"/>
    </source>
</evidence>
<dbReference type="PANTHER" id="PTHR30341">
    <property type="entry name" value="SODIUM ION/PROTON ANTIPORTER NHAA-RELATED"/>
    <property type="match status" value="1"/>
</dbReference>
<dbReference type="PROSITE" id="PS51352">
    <property type="entry name" value="THIOREDOXIN_2"/>
    <property type="match status" value="1"/>
</dbReference>
<evidence type="ECO:0000256" key="4">
    <source>
        <dbReference type="ARBA" id="ARBA00022449"/>
    </source>
</evidence>
<evidence type="ECO:0000256" key="3">
    <source>
        <dbReference type="ARBA" id="ARBA00022448"/>
    </source>
</evidence>
<keyword evidence="11 12" id="KW-0739">Sodium transport</keyword>
<evidence type="ECO:0000313" key="15">
    <source>
        <dbReference type="EMBL" id="MDQ0904886.1"/>
    </source>
</evidence>
<dbReference type="InterPro" id="IPR004670">
    <property type="entry name" value="NhaA"/>
</dbReference>
<evidence type="ECO:0000256" key="10">
    <source>
        <dbReference type="ARBA" id="ARBA00023136"/>
    </source>
</evidence>
<feature type="compositionally biased region" description="Polar residues" evidence="13">
    <location>
        <begin position="1"/>
        <end position="11"/>
    </location>
</feature>
<feature type="transmembrane region" description="Helical" evidence="12">
    <location>
        <begin position="33"/>
        <end position="54"/>
    </location>
</feature>
<dbReference type="Gene3D" id="3.40.30.10">
    <property type="entry name" value="Glutaredoxin"/>
    <property type="match status" value="1"/>
</dbReference>
<evidence type="ECO:0000256" key="8">
    <source>
        <dbReference type="ARBA" id="ARBA00023053"/>
    </source>
</evidence>
<dbReference type="InterPro" id="IPR036249">
    <property type="entry name" value="Thioredoxin-like_sf"/>
</dbReference>
<feature type="transmembrane region" description="Helical" evidence="12">
    <location>
        <begin position="138"/>
        <end position="158"/>
    </location>
</feature>
<dbReference type="EMBL" id="JAUSZV010000005">
    <property type="protein sequence ID" value="MDQ0904886.1"/>
    <property type="molecule type" value="Genomic_DNA"/>
</dbReference>
<feature type="region of interest" description="Disordered" evidence="13">
    <location>
        <begin position="1"/>
        <end position="20"/>
    </location>
</feature>
<comment type="similarity">
    <text evidence="2">In the N-terminal section; belongs to the NhaA Na(+)/H(+) (TC 2.A.33) antiporter family.</text>
</comment>
<dbReference type="InterPro" id="IPR012336">
    <property type="entry name" value="Thioredoxin-like_fold"/>
</dbReference>
<feature type="transmembrane region" description="Helical" evidence="12">
    <location>
        <begin position="341"/>
        <end position="360"/>
    </location>
</feature>
<feature type="transmembrane region" description="Helical" evidence="12">
    <location>
        <begin position="78"/>
        <end position="95"/>
    </location>
</feature>
<dbReference type="Gene3D" id="1.20.1530.10">
    <property type="entry name" value="Na+/H+ antiporter like domain"/>
    <property type="match status" value="1"/>
</dbReference>
<proteinExistence type="inferred from homology"/>
<evidence type="ECO:0000256" key="9">
    <source>
        <dbReference type="ARBA" id="ARBA00023065"/>
    </source>
</evidence>
<feature type="transmembrane region" description="Helical" evidence="12">
    <location>
        <begin position="110"/>
        <end position="132"/>
    </location>
</feature>
<dbReference type="PANTHER" id="PTHR30341:SF0">
    <property type="entry name" value="NA(+)_H(+) ANTIPORTER NHAA"/>
    <property type="match status" value="1"/>
</dbReference>
<evidence type="ECO:0000256" key="2">
    <source>
        <dbReference type="ARBA" id="ARBA00007006"/>
    </source>
</evidence>
<dbReference type="GO" id="GO:0006885">
    <property type="term" value="P:regulation of pH"/>
    <property type="evidence" value="ECO:0007669"/>
    <property type="project" value="UniProtKB-UniRule"/>
</dbReference>
<dbReference type="InterPro" id="IPR013766">
    <property type="entry name" value="Thioredoxin_domain"/>
</dbReference>
<evidence type="ECO:0000256" key="6">
    <source>
        <dbReference type="ARBA" id="ARBA00022692"/>
    </source>
</evidence>
<reference evidence="15" key="1">
    <citation type="submission" date="2023-07" db="EMBL/GenBank/DDBJ databases">
        <title>Comparative genomics of wheat-associated soil bacteria to identify genetic determinants of phenazine resistance.</title>
        <authorList>
            <person name="Mouncey N."/>
        </authorList>
    </citation>
    <scope>NUCLEOTIDE SEQUENCE</scope>
    <source>
        <strain evidence="15">V4I22</strain>
    </source>
</reference>
<feature type="domain" description="Thioredoxin" evidence="14">
    <location>
        <begin position="439"/>
        <end position="621"/>
    </location>
</feature>
<evidence type="ECO:0000256" key="1">
    <source>
        <dbReference type="ARBA" id="ARBA00004429"/>
    </source>
</evidence>
<feature type="transmembrane region" description="Helical" evidence="12">
    <location>
        <begin position="196"/>
        <end position="215"/>
    </location>
</feature>
<feature type="transmembrane region" description="Helical" evidence="12">
    <location>
        <begin position="372"/>
        <end position="394"/>
    </location>
</feature>
<keyword evidence="6 12" id="KW-0812">Transmembrane</keyword>
<dbReference type="SUPFAM" id="SSF52833">
    <property type="entry name" value="Thioredoxin-like"/>
    <property type="match status" value="1"/>
</dbReference>
<keyword evidence="10 12" id="KW-0472">Membrane</keyword>
<dbReference type="GO" id="GO:0015385">
    <property type="term" value="F:sodium:proton antiporter activity"/>
    <property type="evidence" value="ECO:0007669"/>
    <property type="project" value="UniProtKB-UniRule"/>
</dbReference>
<keyword evidence="9 12" id="KW-0406">Ion transport</keyword>
<evidence type="ECO:0000259" key="14">
    <source>
        <dbReference type="PROSITE" id="PS51352"/>
    </source>
</evidence>
<dbReference type="Pfam" id="PF13462">
    <property type="entry name" value="Thioredoxin_4"/>
    <property type="match status" value="1"/>
</dbReference>
<evidence type="ECO:0000256" key="5">
    <source>
        <dbReference type="ARBA" id="ARBA00022475"/>
    </source>
</evidence>
<keyword evidence="8 12" id="KW-0915">Sodium</keyword>
<dbReference type="HAMAP" id="MF_01844">
    <property type="entry name" value="NhaA"/>
    <property type="match status" value="1"/>
</dbReference>
<dbReference type="GO" id="GO:0005886">
    <property type="term" value="C:plasma membrane"/>
    <property type="evidence" value="ECO:0007669"/>
    <property type="project" value="UniProtKB-SubCell"/>
</dbReference>
<feature type="transmembrane region" description="Helical" evidence="12">
    <location>
        <begin position="170"/>
        <end position="190"/>
    </location>
</feature>
<comment type="function">
    <text evidence="12">Na(+)/H(+) antiporter that extrudes sodium in exchange for external protons.</text>
</comment>
<comment type="subcellular location">
    <subcellularLocation>
        <location evidence="1">Cell inner membrane</location>
        <topology evidence="1">Multi-pass membrane protein</topology>
    </subcellularLocation>
    <subcellularLocation>
        <location evidence="12">Cell membrane</location>
        <topology evidence="12">Multi-pass membrane protein</topology>
    </subcellularLocation>
</comment>
<sequence>MAPVNSPMTGQTGCGTKPRSPLRAFMHTETSSAVALLAATAAALVWANIAPGAYDTWWHTQVSLRFGQAGITLDLRDWVNSGLMALFFFVVGLEARREFDLGELRERRRLALPFIAGLSGMLVPIALFLAVNAGQTSVHGWGTAMSTDTAFALGILAVFGDRLPGRLRVFLLTVAVADDFLALVVIAVAYSGPLDLPALAAAFAVLAALLALRLAGVRISAVYALLSLVLWGALLQSGVDPVVSGLIMGLLTYAHPAERQALENVSGLFRRFREQPTAELERTLRRGLSSTMSPNERLQRMFHPWTSFVIVPVFALANAGITVSADQLTDAATSPLTLGIVLAYVAGKPIGIFATTWLAVRVGRGRLRPPVGWGAVAAGGSLAGVGFTVSLLIADLAFTGVQLEEAKIGILAAVICSFILTWLATRLLALLPPRRRARALLGEEQTIVDLVEPVDAERDHIRGPLDAPVTLVEYGDFECPYCGLAEPVVRELLAAFGDEVRYVWRHLPLSDVHPNAQLAAEAAEAATLQGGYWQMHDMLLTHQGALQLKHLLAYAEQIGLDSDRFRHDLRNRVGAERVAEDLESADLSGVSGTPTFFVNGRHHYGAYDIATLSAAVRTARAQAALGYRSGSLSQ</sequence>
<keyword evidence="4 12" id="KW-0050">Antiport</keyword>
<accession>A0AAW8F6K6</accession>
<feature type="transmembrane region" description="Helical" evidence="12">
    <location>
        <begin position="406"/>
        <end position="429"/>
    </location>
</feature>
<dbReference type="Proteomes" id="UP001234216">
    <property type="component" value="Unassembled WGS sequence"/>
</dbReference>
<keyword evidence="5 12" id="KW-1003">Cell membrane</keyword>
<dbReference type="InterPro" id="IPR023171">
    <property type="entry name" value="Na/H_antiporter_dom_sf"/>
</dbReference>
<comment type="similarity">
    <text evidence="12">Belongs to the NhaA Na(+)/H(+) (TC 2.A.33) antiporter family.</text>
</comment>
<keyword evidence="7 12" id="KW-1133">Transmembrane helix</keyword>
<evidence type="ECO:0000256" key="11">
    <source>
        <dbReference type="ARBA" id="ARBA00023201"/>
    </source>
</evidence>
<dbReference type="Pfam" id="PF06965">
    <property type="entry name" value="Na_H_antiport_1"/>
    <property type="match status" value="1"/>
</dbReference>
<feature type="transmembrane region" description="Helical" evidence="12">
    <location>
        <begin position="302"/>
        <end position="321"/>
    </location>
</feature>
<keyword evidence="3 12" id="KW-0813">Transport</keyword>
<organism evidence="15 16">
    <name type="scientific">Streptomyces canus</name>
    <dbReference type="NCBI Taxonomy" id="58343"/>
    <lineage>
        <taxon>Bacteria</taxon>
        <taxon>Bacillati</taxon>
        <taxon>Actinomycetota</taxon>
        <taxon>Actinomycetes</taxon>
        <taxon>Kitasatosporales</taxon>
        <taxon>Streptomycetaceae</taxon>
        <taxon>Streptomyces</taxon>
        <taxon>Streptomyces aurantiacus group</taxon>
    </lineage>
</organism>
<evidence type="ECO:0000256" key="12">
    <source>
        <dbReference type="HAMAP-Rule" id="MF_01844"/>
    </source>
</evidence>
<evidence type="ECO:0000256" key="7">
    <source>
        <dbReference type="ARBA" id="ARBA00022989"/>
    </source>
</evidence>
<gene>
    <name evidence="12" type="primary">nhaA</name>
    <name evidence="15" type="ORF">QFZ22_000871</name>
</gene>
<protein>
    <recommendedName>
        <fullName evidence="12">Na(+)/H(+) antiporter NhaA</fullName>
    </recommendedName>
    <alternativeName>
        <fullName evidence="12">Sodium/proton antiporter NhaA</fullName>
    </alternativeName>
</protein>
<comment type="catalytic activity">
    <reaction evidence="12">
        <text>Na(+)(in) + 2 H(+)(out) = Na(+)(out) + 2 H(+)(in)</text>
        <dbReference type="Rhea" id="RHEA:29251"/>
        <dbReference type="ChEBI" id="CHEBI:15378"/>
        <dbReference type="ChEBI" id="CHEBI:29101"/>
    </reaction>
</comment>
<evidence type="ECO:0000313" key="16">
    <source>
        <dbReference type="Proteomes" id="UP001234216"/>
    </source>
</evidence>
<dbReference type="NCBIfam" id="TIGR00773">
    <property type="entry name" value="NhaA"/>
    <property type="match status" value="1"/>
</dbReference>
<comment type="caution">
    <text evidence="15">The sequence shown here is derived from an EMBL/GenBank/DDBJ whole genome shotgun (WGS) entry which is preliminary data.</text>
</comment>
<dbReference type="AlphaFoldDB" id="A0AAW8F6K6"/>